<keyword evidence="4" id="KW-0378">Hydrolase</keyword>
<sequence>MVGKVLGFAAQVAPWAVVSGLAYAAAFIKPSVEPLPLPQPLSESRDTFYDVSATGSDRFWFAGNNGVVLEGGTDPSTWARHSMPHNINLQGIATSDDGLVLAVGNGGWTFRREGGGQWESTQLPVSDIAGKLIEVAWLGDGFFAIGEMGAVFRSNAEAEDWVNLSIDGDVGLNDITRDNDGVLWITAEFGTVYQSDDNGESWSGEELGYESLRSVAFFDGTGVIVGNGGVIFRSTDGGDSWTSVSSPTSEHLYDVIHDGSRWLAGGNGGVLLESVDGDEWRLLTPENGTTGYVARLLTAGDRVVVAGQEIGQLDGGRWDAWPATRGEEK</sequence>
<dbReference type="Pfam" id="PF14870">
    <property type="entry name" value="PSII_BNR"/>
    <property type="match status" value="1"/>
</dbReference>
<accession>A0ABX7MT38</accession>
<evidence type="ECO:0000259" key="3">
    <source>
        <dbReference type="Pfam" id="PF14870"/>
    </source>
</evidence>
<dbReference type="Gene3D" id="2.130.10.10">
    <property type="entry name" value="YVTN repeat-like/Quinoprotein amine dehydrogenase"/>
    <property type="match status" value="2"/>
</dbReference>
<dbReference type="Proteomes" id="UP000663555">
    <property type="component" value="Chromosome"/>
</dbReference>
<dbReference type="PANTHER" id="PTHR47199">
    <property type="entry name" value="PHOTOSYSTEM II STABILITY/ASSEMBLY FACTOR HCF136, CHLOROPLASTIC"/>
    <property type="match status" value="1"/>
</dbReference>
<dbReference type="InterPro" id="IPR015943">
    <property type="entry name" value="WD40/YVTN_repeat-like_dom_sf"/>
</dbReference>
<evidence type="ECO:0000313" key="5">
    <source>
        <dbReference type="Proteomes" id="UP000663555"/>
    </source>
</evidence>
<dbReference type="GO" id="GO:0016787">
    <property type="term" value="F:hydrolase activity"/>
    <property type="evidence" value="ECO:0007669"/>
    <property type="project" value="UniProtKB-KW"/>
</dbReference>
<dbReference type="InterPro" id="IPR028203">
    <property type="entry name" value="PSII_CF48-like_dom"/>
</dbReference>
<dbReference type="SUPFAM" id="SSF110296">
    <property type="entry name" value="Oligoxyloglucan reducing end-specific cellobiohydrolase"/>
    <property type="match status" value="1"/>
</dbReference>
<evidence type="ECO:0000256" key="2">
    <source>
        <dbReference type="ARBA" id="ARBA00023276"/>
    </source>
</evidence>
<dbReference type="RefSeq" id="WP_206643887.1">
    <property type="nucleotide sequence ID" value="NZ_CP071247.1"/>
</dbReference>
<reference evidence="4 5" key="1">
    <citation type="submission" date="2021-03" db="EMBL/GenBank/DDBJ databases">
        <title>Genome sequencing of Marinobacter sp. LPB0319.</title>
        <authorList>
            <person name="Kim J."/>
        </authorList>
    </citation>
    <scope>NUCLEOTIDE SEQUENCE [LARGE SCALE GENOMIC DNA]</scope>
    <source>
        <strain evidence="4 5">LPB0319</strain>
    </source>
</reference>
<keyword evidence="1" id="KW-0602">Photosynthesis</keyword>
<organism evidence="4 5">
    <name type="scientific">Marinobacter salinisoli</name>
    <dbReference type="NCBI Taxonomy" id="2769486"/>
    <lineage>
        <taxon>Bacteria</taxon>
        <taxon>Pseudomonadati</taxon>
        <taxon>Pseudomonadota</taxon>
        <taxon>Gammaproteobacteria</taxon>
        <taxon>Pseudomonadales</taxon>
        <taxon>Marinobacteraceae</taxon>
        <taxon>Marinobacter</taxon>
    </lineage>
</organism>
<keyword evidence="5" id="KW-1185">Reference proteome</keyword>
<evidence type="ECO:0000313" key="4">
    <source>
        <dbReference type="EMBL" id="QSP94667.1"/>
    </source>
</evidence>
<protein>
    <submittedName>
        <fullName evidence="4">Glycosyl hydrolase</fullName>
    </submittedName>
</protein>
<gene>
    <name evidence="4" type="ORF">LPB19_16075</name>
</gene>
<dbReference type="PANTHER" id="PTHR47199:SF2">
    <property type="entry name" value="PHOTOSYSTEM II STABILITY_ASSEMBLY FACTOR HCF136, CHLOROPLASTIC"/>
    <property type="match status" value="1"/>
</dbReference>
<keyword evidence="2" id="KW-0604">Photosystem II</keyword>
<evidence type="ECO:0000256" key="1">
    <source>
        <dbReference type="ARBA" id="ARBA00022531"/>
    </source>
</evidence>
<dbReference type="EMBL" id="CP071247">
    <property type="protein sequence ID" value="QSP94667.1"/>
    <property type="molecule type" value="Genomic_DNA"/>
</dbReference>
<feature type="domain" description="Photosynthesis system II assembly factor Ycf48/Hcf136-like" evidence="3">
    <location>
        <begin position="157"/>
        <end position="245"/>
    </location>
</feature>
<name>A0ABX7MT38_9GAMM</name>
<proteinExistence type="predicted"/>